<sequence>MLVAEIADRLGRTPGAVGLMADKLGCRKKKSAPWSEAEMDIIRDHYARGAEARSLSQQLPGRSINALFSMAETMGVRSGRFWREEELGILKADYPRVGTAVTEHLPRRNVMSVIIMVRRLGLKKSHSSEVGFRPWSDEE</sequence>
<name>A0A3N6UKA7_9GAMM</name>
<dbReference type="Proteomes" id="UP000279457">
    <property type="component" value="Unassembled WGS sequence"/>
</dbReference>
<reference evidence="1 2" key="1">
    <citation type="submission" date="2018-10" db="EMBL/GenBank/DDBJ databases">
        <title>Draft genome sequence for the type isolate of Erwinia psidii, agent causal of bacterial blight in guava (Psidium guajava) and wilt and die-back of Eucalyptus spp.</title>
        <authorList>
            <person name="Hermenegildo P.S."/>
            <person name="Santos S.A."/>
            <person name="Guimaraes L.M.S."/>
            <person name="Vidigal P.M.P."/>
            <person name="Pereira I.C."/>
            <person name="Badel J.L."/>
            <person name="Alfenas-Zerbini P."/>
            <person name="Ferreira M.A.S.V."/>
            <person name="Alfenas A.C."/>
        </authorList>
    </citation>
    <scope>NUCLEOTIDE SEQUENCE [LARGE SCALE GENOMIC DNA]</scope>
    <source>
        <strain evidence="1 2">IBSBF 435</strain>
    </source>
</reference>
<organism evidence="1 2">
    <name type="scientific">Erwinia psidii</name>
    <dbReference type="NCBI Taxonomy" id="69224"/>
    <lineage>
        <taxon>Bacteria</taxon>
        <taxon>Pseudomonadati</taxon>
        <taxon>Pseudomonadota</taxon>
        <taxon>Gammaproteobacteria</taxon>
        <taxon>Enterobacterales</taxon>
        <taxon>Erwiniaceae</taxon>
        <taxon>Erwinia</taxon>
    </lineage>
</organism>
<protein>
    <submittedName>
        <fullName evidence="1">Uncharacterized protein</fullName>
    </submittedName>
</protein>
<proteinExistence type="predicted"/>
<keyword evidence="2" id="KW-1185">Reference proteome</keyword>
<dbReference type="AlphaFoldDB" id="A0A3N6UKA7"/>
<evidence type="ECO:0000313" key="1">
    <source>
        <dbReference type="EMBL" id="RQM36359.1"/>
    </source>
</evidence>
<gene>
    <name evidence="1" type="ORF">EB241_20860</name>
</gene>
<dbReference type="EMBL" id="RHHM01000025">
    <property type="protein sequence ID" value="RQM36359.1"/>
    <property type="molecule type" value="Genomic_DNA"/>
</dbReference>
<evidence type="ECO:0000313" key="2">
    <source>
        <dbReference type="Proteomes" id="UP000279457"/>
    </source>
</evidence>
<comment type="caution">
    <text evidence="1">The sequence shown here is derived from an EMBL/GenBank/DDBJ whole genome shotgun (WGS) entry which is preliminary data.</text>
</comment>
<accession>A0A3N6UKA7</accession>